<evidence type="ECO:0000313" key="3">
    <source>
        <dbReference type="Proteomes" id="UP000037460"/>
    </source>
</evidence>
<evidence type="ECO:0000256" key="1">
    <source>
        <dbReference type="SAM" id="MobiDB-lite"/>
    </source>
</evidence>
<accession>A0A0M0JLN7</accession>
<name>A0A0M0JLN7_9EUKA</name>
<sequence>MSAQEMLALMNNYDLLKKGPKNMMQGNNRDSDGTIDRVRDPPESLKPLLKKIRRQVDLRNLDLTSVMTQQGGTRYGTMNTQRWNSTIVILFEKDLIFSEEDLLALDNAYGTGAEDRHRPGAFESIAWMDFVEDIGKTDGSFMPESEAPPLMLTKMPLSNIAMMLDMMDGSADGKVDDSINKHRSLMGDKRWG</sequence>
<gene>
    <name evidence="2" type="ORF">Ctob_003178</name>
</gene>
<feature type="region of interest" description="Disordered" evidence="1">
    <location>
        <begin position="18"/>
        <end position="42"/>
    </location>
</feature>
<dbReference type="AlphaFoldDB" id="A0A0M0JLN7"/>
<comment type="caution">
    <text evidence="2">The sequence shown here is derived from an EMBL/GenBank/DDBJ whole genome shotgun (WGS) entry which is preliminary data.</text>
</comment>
<dbReference type="Proteomes" id="UP000037460">
    <property type="component" value="Unassembled WGS sequence"/>
</dbReference>
<dbReference type="EMBL" id="JWZX01002711">
    <property type="protein sequence ID" value="KOO27471.1"/>
    <property type="molecule type" value="Genomic_DNA"/>
</dbReference>
<organism evidence="2 3">
    <name type="scientific">Chrysochromulina tobinii</name>
    <dbReference type="NCBI Taxonomy" id="1460289"/>
    <lineage>
        <taxon>Eukaryota</taxon>
        <taxon>Haptista</taxon>
        <taxon>Haptophyta</taxon>
        <taxon>Prymnesiophyceae</taxon>
        <taxon>Prymnesiales</taxon>
        <taxon>Chrysochromulinaceae</taxon>
        <taxon>Chrysochromulina</taxon>
    </lineage>
</organism>
<proteinExistence type="predicted"/>
<reference evidence="3" key="1">
    <citation type="journal article" date="2015" name="PLoS Genet.">
        <title>Genome Sequence and Transcriptome Analyses of Chrysochromulina tobin: Metabolic Tools for Enhanced Algal Fitness in the Prominent Order Prymnesiales (Haptophyceae).</title>
        <authorList>
            <person name="Hovde B.T."/>
            <person name="Deodato C.R."/>
            <person name="Hunsperger H.M."/>
            <person name="Ryken S.A."/>
            <person name="Yost W."/>
            <person name="Jha R.K."/>
            <person name="Patterson J."/>
            <person name="Monnat R.J. Jr."/>
            <person name="Barlow S.B."/>
            <person name="Starkenburg S.R."/>
            <person name="Cattolico R.A."/>
        </authorList>
    </citation>
    <scope>NUCLEOTIDE SEQUENCE</scope>
    <source>
        <strain evidence="3">CCMP291</strain>
    </source>
</reference>
<keyword evidence="3" id="KW-1185">Reference proteome</keyword>
<evidence type="ECO:0000313" key="2">
    <source>
        <dbReference type="EMBL" id="KOO27471.1"/>
    </source>
</evidence>
<feature type="compositionally biased region" description="Basic and acidic residues" evidence="1">
    <location>
        <begin position="29"/>
        <end position="42"/>
    </location>
</feature>
<protein>
    <submittedName>
        <fullName evidence="2">Uncharacterized protein</fullName>
    </submittedName>
</protein>